<dbReference type="PROSITE" id="PS50253">
    <property type="entry name" value="COX3"/>
    <property type="match status" value="1"/>
</dbReference>
<dbReference type="PANTHER" id="PTHR11403:SF2">
    <property type="entry name" value="CYTOCHROME BO(3) UBIQUINOL OXIDASE SUBUNIT 3"/>
    <property type="match status" value="1"/>
</dbReference>
<feature type="transmembrane region" description="Helical" evidence="18">
    <location>
        <begin position="187"/>
        <end position="208"/>
    </location>
</feature>
<feature type="transmembrane region" description="Helical" evidence="18">
    <location>
        <begin position="142"/>
        <end position="166"/>
    </location>
</feature>
<keyword evidence="6" id="KW-1003">Cell membrane</keyword>
<evidence type="ECO:0000256" key="16">
    <source>
        <dbReference type="ARBA" id="ARBA00032717"/>
    </source>
</evidence>
<evidence type="ECO:0000256" key="8">
    <source>
        <dbReference type="ARBA" id="ARBA00022982"/>
    </source>
</evidence>
<evidence type="ECO:0000256" key="12">
    <source>
        <dbReference type="ARBA" id="ARBA00025694"/>
    </source>
</evidence>
<evidence type="ECO:0000256" key="3">
    <source>
        <dbReference type="ARBA" id="ARBA00011700"/>
    </source>
</evidence>
<evidence type="ECO:0000256" key="14">
    <source>
        <dbReference type="ARBA" id="ARBA00031884"/>
    </source>
</evidence>
<evidence type="ECO:0000256" key="4">
    <source>
        <dbReference type="ARBA" id="ARBA00014687"/>
    </source>
</evidence>
<keyword evidence="8" id="KW-0249">Electron transport</keyword>
<evidence type="ECO:0000256" key="10">
    <source>
        <dbReference type="ARBA" id="ARBA00023002"/>
    </source>
</evidence>
<evidence type="ECO:0000256" key="2">
    <source>
        <dbReference type="ARBA" id="ARBA00010581"/>
    </source>
</evidence>
<dbReference type="Pfam" id="PF00510">
    <property type="entry name" value="COX3"/>
    <property type="match status" value="1"/>
</dbReference>
<keyword evidence="11 18" id="KW-0472">Membrane</keyword>
<reference evidence="20 21" key="1">
    <citation type="submission" date="2020-10" db="EMBL/GenBank/DDBJ databases">
        <title>Phylogeny of dyella-like bacteria.</title>
        <authorList>
            <person name="Fu J."/>
        </authorList>
    </citation>
    <scope>NUCLEOTIDE SEQUENCE [LARGE SCALE GENOMIC DNA]</scope>
    <source>
        <strain evidence="20 21">DHOB07</strain>
    </source>
</reference>
<evidence type="ECO:0000259" key="19">
    <source>
        <dbReference type="PROSITE" id="PS50253"/>
    </source>
</evidence>
<evidence type="ECO:0000256" key="11">
    <source>
        <dbReference type="ARBA" id="ARBA00023136"/>
    </source>
</evidence>
<evidence type="ECO:0000256" key="5">
    <source>
        <dbReference type="ARBA" id="ARBA00022448"/>
    </source>
</evidence>
<keyword evidence="10" id="KW-0560">Oxidoreductase</keyword>
<dbReference type="RefSeq" id="WP_284401355.1">
    <property type="nucleotide sequence ID" value="NZ_BSNQ01000009.1"/>
</dbReference>
<dbReference type="InterPro" id="IPR014206">
    <property type="entry name" value="Cyt_c_ubiqinol_oxidase_su3"/>
</dbReference>
<evidence type="ECO:0000256" key="1">
    <source>
        <dbReference type="ARBA" id="ARBA00004651"/>
    </source>
</evidence>
<evidence type="ECO:0000256" key="18">
    <source>
        <dbReference type="SAM" id="Phobius"/>
    </source>
</evidence>
<comment type="similarity">
    <text evidence="2 17">Belongs to the cytochrome c oxidase subunit 3 family.</text>
</comment>
<gene>
    <name evidence="20" type="primary">cyoC</name>
    <name evidence="20" type="ORF">ISP13_11510</name>
</gene>
<dbReference type="Proteomes" id="UP001620405">
    <property type="component" value="Unassembled WGS sequence"/>
</dbReference>
<comment type="caution">
    <text evidence="20">The sequence shown here is derived from an EMBL/GenBank/DDBJ whole genome shotgun (WGS) entry which is preliminary data.</text>
</comment>
<comment type="subunit">
    <text evidence="3">Heterooctamer of two A chains, two B chains, two C chains and two D chains.</text>
</comment>
<evidence type="ECO:0000313" key="21">
    <source>
        <dbReference type="Proteomes" id="UP001620405"/>
    </source>
</evidence>
<evidence type="ECO:0000313" key="20">
    <source>
        <dbReference type="EMBL" id="MFK2874162.1"/>
    </source>
</evidence>
<feature type="domain" description="Heme-copper oxidase subunit III family profile" evidence="19">
    <location>
        <begin position="1"/>
        <end position="207"/>
    </location>
</feature>
<dbReference type="Gene3D" id="1.20.120.80">
    <property type="entry name" value="Cytochrome c oxidase, subunit III, four-helix bundle"/>
    <property type="match status" value="1"/>
</dbReference>
<feature type="transmembrane region" description="Helical" evidence="18">
    <location>
        <begin position="33"/>
        <end position="53"/>
    </location>
</feature>
<dbReference type="InterPro" id="IPR024791">
    <property type="entry name" value="Cyt_c/ubiquinol_Oxase_su3"/>
</dbReference>
<evidence type="ECO:0000256" key="6">
    <source>
        <dbReference type="ARBA" id="ARBA00022475"/>
    </source>
</evidence>
<keyword evidence="9 18" id="KW-1133">Transmembrane helix</keyword>
<dbReference type="InterPro" id="IPR033946">
    <property type="entry name" value="Ubiquinol_oxase_su3_dom"/>
</dbReference>
<evidence type="ECO:0000256" key="13">
    <source>
        <dbReference type="ARBA" id="ARBA00030072"/>
    </source>
</evidence>
<evidence type="ECO:0000256" key="9">
    <source>
        <dbReference type="ARBA" id="ARBA00022989"/>
    </source>
</evidence>
<keyword evidence="7 17" id="KW-0812">Transmembrane</keyword>
<dbReference type="SUPFAM" id="SSF81452">
    <property type="entry name" value="Cytochrome c oxidase subunit III-like"/>
    <property type="match status" value="1"/>
</dbReference>
<feature type="transmembrane region" description="Helical" evidence="18">
    <location>
        <begin position="73"/>
        <end position="92"/>
    </location>
</feature>
<organism evidence="20 21">
    <name type="scientific">Dyella lipolytica</name>
    <dbReference type="NCBI Taxonomy" id="1867835"/>
    <lineage>
        <taxon>Bacteria</taxon>
        <taxon>Pseudomonadati</taxon>
        <taxon>Pseudomonadota</taxon>
        <taxon>Gammaproteobacteria</taxon>
        <taxon>Lysobacterales</taxon>
        <taxon>Rhodanobacteraceae</taxon>
        <taxon>Dyella</taxon>
    </lineage>
</organism>
<evidence type="ECO:0000256" key="15">
    <source>
        <dbReference type="ARBA" id="ARBA00032189"/>
    </source>
</evidence>
<dbReference type="InterPro" id="IPR000298">
    <property type="entry name" value="Cyt_c_oxidase-like_su3"/>
</dbReference>
<keyword evidence="21" id="KW-1185">Reference proteome</keyword>
<dbReference type="PANTHER" id="PTHR11403">
    <property type="entry name" value="CYTOCHROME C OXIDASE SUBUNIT III"/>
    <property type="match status" value="1"/>
</dbReference>
<name>A0ABW8IVZ4_9GAMM</name>
<keyword evidence="5" id="KW-0813">Transport</keyword>
<evidence type="ECO:0000256" key="17">
    <source>
        <dbReference type="RuleBase" id="RU003376"/>
    </source>
</evidence>
<dbReference type="EMBL" id="JADIKG010000012">
    <property type="protein sequence ID" value="MFK2874162.1"/>
    <property type="molecule type" value="Genomic_DNA"/>
</dbReference>
<comment type="function">
    <text evidence="12">Cytochrome bo(3) ubiquinol terminal oxidase is the component of the aerobic respiratory chain of E.coli that predominates when cells are grown at high aeration. Has proton pump activity across the membrane in addition to electron transfer, pumping 2 protons/electron.</text>
</comment>
<evidence type="ECO:0000256" key="7">
    <source>
        <dbReference type="ARBA" id="ARBA00022692"/>
    </source>
</evidence>
<dbReference type="CDD" id="cd02863">
    <property type="entry name" value="Ubiquinol_oxidase_III"/>
    <property type="match status" value="1"/>
</dbReference>
<feature type="transmembrane region" description="Helical" evidence="18">
    <location>
        <begin position="104"/>
        <end position="122"/>
    </location>
</feature>
<proteinExistence type="inferred from homology"/>
<comment type="subcellular location">
    <subcellularLocation>
        <location evidence="1 17">Cell membrane</location>
        <topology evidence="1 17">Multi-pass membrane protein</topology>
    </subcellularLocation>
</comment>
<dbReference type="InterPro" id="IPR035973">
    <property type="entry name" value="Cyt_c_oxidase_su3-like_sf"/>
</dbReference>
<accession>A0ABW8IVZ4</accession>
<sequence>MSDTSIAMGSPSEPLRFHVEGEHHVENGTLLGFWLYLMSDCLVFACLFAAYGVLGRNYAGGPTAAQVLELPVVAVNTTLLLLSSITYGFAVLEMQQNRRAPMMAWLTVTGLLGAGFIGLELTEFAHLISIGAGPQRSAFLSSFFTLVGTHGLHVTCGIIWLITLMVQVGKKGLIPANKRRLMCLSMFWHFLDVVWVGVFSFVYLMGVLP</sequence>
<dbReference type="NCBIfam" id="TIGR02842">
    <property type="entry name" value="CyoC"/>
    <property type="match status" value="1"/>
</dbReference>
<dbReference type="InterPro" id="IPR013833">
    <property type="entry name" value="Cyt_c_oxidase_su3_a-hlx"/>
</dbReference>
<protein>
    <recommendedName>
        <fullName evidence="4">Cytochrome bo(3) ubiquinol oxidase subunit 3</fullName>
    </recommendedName>
    <alternativeName>
        <fullName evidence="15">Cytochrome o ubiquinol oxidase subunit 3</fullName>
    </alternativeName>
    <alternativeName>
        <fullName evidence="13">Oxidase bo(3) subunit 3</fullName>
    </alternativeName>
    <alternativeName>
        <fullName evidence="16">Ubiquinol oxidase polypeptide III</fullName>
    </alternativeName>
    <alternativeName>
        <fullName evidence="14">Ubiquinol oxidase subunit 3</fullName>
    </alternativeName>
</protein>